<evidence type="ECO:0000256" key="9">
    <source>
        <dbReference type="ARBA" id="ARBA00018236"/>
    </source>
</evidence>
<dbReference type="InterPro" id="IPR011611">
    <property type="entry name" value="PfkB_dom"/>
</dbReference>
<dbReference type="Gene3D" id="3.40.50.620">
    <property type="entry name" value="HUPs"/>
    <property type="match status" value="1"/>
</dbReference>
<dbReference type="InterPro" id="IPR046457">
    <property type="entry name" value="PMI_typeI_cat"/>
</dbReference>
<dbReference type="GO" id="GO:0005975">
    <property type="term" value="P:carbohydrate metabolic process"/>
    <property type="evidence" value="ECO:0007669"/>
    <property type="project" value="InterPro"/>
</dbReference>
<proteinExistence type="inferred from homology"/>
<dbReference type="InterPro" id="IPR001250">
    <property type="entry name" value="Man6P_Isoase-1"/>
</dbReference>
<comment type="function">
    <text evidence="3">Catalyzes the phosphorylation of D-glycero-D-manno-heptose 7-phosphate at the C-1 position to selectively form D-glycero-beta-D-manno-heptose-1,7-bisphosphate.</text>
</comment>
<evidence type="ECO:0000259" key="18">
    <source>
        <dbReference type="Pfam" id="PF01467"/>
    </source>
</evidence>
<evidence type="ECO:0000259" key="20">
    <source>
        <dbReference type="Pfam" id="PF20512"/>
    </source>
</evidence>
<dbReference type="GO" id="GO:0009298">
    <property type="term" value="P:GDP-mannose biosynthetic process"/>
    <property type="evidence" value="ECO:0007669"/>
    <property type="project" value="InterPro"/>
</dbReference>
<dbReference type="Pfam" id="PF01467">
    <property type="entry name" value="CTP_transf_like"/>
    <property type="match status" value="1"/>
</dbReference>
<dbReference type="Proteomes" id="UP001303473">
    <property type="component" value="Unassembled WGS sequence"/>
</dbReference>
<keyword evidence="10" id="KW-0479">Metal-binding</keyword>
<evidence type="ECO:0000256" key="11">
    <source>
        <dbReference type="ARBA" id="ARBA00022833"/>
    </source>
</evidence>
<evidence type="ECO:0000256" key="7">
    <source>
        <dbReference type="ARBA" id="ARBA00010772"/>
    </source>
</evidence>
<evidence type="ECO:0000256" key="13">
    <source>
        <dbReference type="ARBA" id="ARBA00023268"/>
    </source>
</evidence>
<dbReference type="InterPro" id="IPR029056">
    <property type="entry name" value="Ribokinase-like"/>
</dbReference>
<accession>A0AAN6N766</accession>
<dbReference type="InterPro" id="IPR011913">
    <property type="entry name" value="RfaE_dom_I"/>
</dbReference>
<dbReference type="Pfam" id="PF20511">
    <property type="entry name" value="PMI_typeI_cat"/>
    <property type="match status" value="1"/>
</dbReference>
<evidence type="ECO:0000259" key="17">
    <source>
        <dbReference type="Pfam" id="PF00294"/>
    </source>
</evidence>
<dbReference type="Gene3D" id="2.60.120.10">
    <property type="entry name" value="Jelly Rolls"/>
    <property type="match status" value="2"/>
</dbReference>
<dbReference type="CDD" id="cd07011">
    <property type="entry name" value="cupin_PMI_type_I_N"/>
    <property type="match status" value="1"/>
</dbReference>
<evidence type="ECO:0000256" key="2">
    <source>
        <dbReference type="ARBA" id="ARBA00001947"/>
    </source>
</evidence>
<evidence type="ECO:0000256" key="12">
    <source>
        <dbReference type="ARBA" id="ARBA00023235"/>
    </source>
</evidence>
<keyword evidence="13" id="KW-0511">Multifunctional enzyme</keyword>
<keyword evidence="22" id="KW-1185">Reference proteome</keyword>
<feature type="domain" description="Cytidyltransferase-like" evidence="18">
    <location>
        <begin position="371"/>
        <end position="462"/>
    </location>
</feature>
<dbReference type="EC" id="5.3.1.8" evidence="8"/>
<comment type="function">
    <text evidence="5">Catalyzes the ADP transfer from ATP to D-glycero-beta-D-manno-heptose 1-phosphate, yielding ADP-D-glycero-beta-D-manno-heptose.</text>
</comment>
<dbReference type="InterPro" id="IPR014710">
    <property type="entry name" value="RmlC-like_jellyroll"/>
</dbReference>
<evidence type="ECO:0000259" key="19">
    <source>
        <dbReference type="Pfam" id="PF20511"/>
    </source>
</evidence>
<keyword evidence="14" id="KW-0119">Carbohydrate metabolism</keyword>
<dbReference type="GO" id="GO:0008270">
    <property type="term" value="F:zinc ion binding"/>
    <property type="evidence" value="ECO:0007669"/>
    <property type="project" value="InterPro"/>
</dbReference>
<evidence type="ECO:0000256" key="1">
    <source>
        <dbReference type="ARBA" id="ARBA00000757"/>
    </source>
</evidence>
<dbReference type="InterPro" id="IPR046458">
    <property type="entry name" value="PMI_typeI_hel"/>
</dbReference>
<keyword evidence="12" id="KW-0413">Isomerase</keyword>
<evidence type="ECO:0000256" key="16">
    <source>
        <dbReference type="ARBA" id="ARBA00030762"/>
    </source>
</evidence>
<dbReference type="SUPFAM" id="SSF51182">
    <property type="entry name" value="RmlC-like cupins"/>
    <property type="match status" value="1"/>
</dbReference>
<evidence type="ECO:0000256" key="10">
    <source>
        <dbReference type="ARBA" id="ARBA00022723"/>
    </source>
</evidence>
<dbReference type="PRINTS" id="PR00714">
    <property type="entry name" value="MAN6PISMRASE"/>
</dbReference>
<dbReference type="Gene3D" id="1.10.441.10">
    <property type="entry name" value="Phosphomannose Isomerase, domain 2"/>
    <property type="match status" value="1"/>
</dbReference>
<evidence type="ECO:0000256" key="6">
    <source>
        <dbReference type="ARBA" id="ARBA00004666"/>
    </source>
</evidence>
<dbReference type="InterPro" id="IPR004821">
    <property type="entry name" value="Cyt_trans-like"/>
</dbReference>
<dbReference type="Gene3D" id="3.40.1190.20">
    <property type="match status" value="1"/>
</dbReference>
<dbReference type="PANTHER" id="PTHR10309">
    <property type="entry name" value="MANNOSE-6-PHOSPHATE ISOMERASE"/>
    <property type="match status" value="1"/>
</dbReference>
<evidence type="ECO:0000256" key="4">
    <source>
        <dbReference type="ARBA" id="ARBA00002564"/>
    </source>
</evidence>
<gene>
    <name evidence="21" type="ORF">QBC46DRAFT_341645</name>
</gene>
<dbReference type="EMBL" id="MU853797">
    <property type="protein sequence ID" value="KAK3940389.1"/>
    <property type="molecule type" value="Genomic_DNA"/>
</dbReference>
<evidence type="ECO:0000313" key="22">
    <source>
        <dbReference type="Proteomes" id="UP001303473"/>
    </source>
</evidence>
<protein>
    <recommendedName>
        <fullName evidence="9">Mannose-6-phosphate isomerase</fullName>
        <ecNumber evidence="8">5.3.1.8</ecNumber>
    </recommendedName>
    <alternativeName>
        <fullName evidence="15">Phosphohexomutase</fullName>
    </alternativeName>
    <alternativeName>
        <fullName evidence="16">Phosphomannose isomerase</fullName>
    </alternativeName>
</protein>
<dbReference type="NCBIfam" id="TIGR00125">
    <property type="entry name" value="cyt_tran_rel"/>
    <property type="match status" value="1"/>
</dbReference>
<dbReference type="NCBIfam" id="TIGR00218">
    <property type="entry name" value="manA"/>
    <property type="match status" value="1"/>
</dbReference>
<dbReference type="SUPFAM" id="SSF52374">
    <property type="entry name" value="Nucleotidylyl transferase"/>
    <property type="match status" value="1"/>
</dbReference>
<comment type="caution">
    <text evidence="21">The sequence shown here is derived from an EMBL/GenBank/DDBJ whole genome shotgun (WGS) entry which is preliminary data.</text>
</comment>
<dbReference type="GO" id="GO:0016779">
    <property type="term" value="F:nucleotidyltransferase activity"/>
    <property type="evidence" value="ECO:0007669"/>
    <property type="project" value="InterPro"/>
</dbReference>
<dbReference type="PANTHER" id="PTHR10309:SF0">
    <property type="entry name" value="MANNOSE-6-PHOSPHATE ISOMERASE"/>
    <property type="match status" value="1"/>
</dbReference>
<dbReference type="GO" id="GO:0004476">
    <property type="term" value="F:mannose-6-phosphate isomerase activity"/>
    <property type="evidence" value="ECO:0007669"/>
    <property type="project" value="UniProtKB-EC"/>
</dbReference>
<evidence type="ECO:0000256" key="15">
    <source>
        <dbReference type="ARBA" id="ARBA00029741"/>
    </source>
</evidence>
<dbReference type="Pfam" id="PF00294">
    <property type="entry name" value="PfkB"/>
    <property type="match status" value="1"/>
</dbReference>
<evidence type="ECO:0000313" key="21">
    <source>
        <dbReference type="EMBL" id="KAK3940389.1"/>
    </source>
</evidence>
<dbReference type="InterPro" id="IPR016305">
    <property type="entry name" value="Mannose-6-P_Isomerase"/>
</dbReference>
<evidence type="ECO:0000256" key="14">
    <source>
        <dbReference type="ARBA" id="ARBA00023277"/>
    </source>
</evidence>
<comment type="catalytic activity">
    <reaction evidence="1">
        <text>D-mannose 6-phosphate = D-fructose 6-phosphate</text>
        <dbReference type="Rhea" id="RHEA:12356"/>
        <dbReference type="ChEBI" id="CHEBI:58735"/>
        <dbReference type="ChEBI" id="CHEBI:61527"/>
        <dbReference type="EC" id="5.3.1.8"/>
    </reaction>
</comment>
<dbReference type="InterPro" id="IPR014729">
    <property type="entry name" value="Rossmann-like_a/b/a_fold"/>
</dbReference>
<dbReference type="SUPFAM" id="SSF53613">
    <property type="entry name" value="Ribokinase-like"/>
    <property type="match status" value="1"/>
</dbReference>
<dbReference type="InterPro" id="IPR011051">
    <property type="entry name" value="RmlC_Cupin_sf"/>
</dbReference>
<comment type="function">
    <text evidence="4">Involved in the synthesis of the GDP-mannose and dolichol-phosphate-mannose required for a number of critical mannosyl transfer reactions.</text>
</comment>
<evidence type="ECO:0000256" key="5">
    <source>
        <dbReference type="ARBA" id="ARBA00003753"/>
    </source>
</evidence>
<dbReference type="CDD" id="cd01172">
    <property type="entry name" value="RfaE_like"/>
    <property type="match status" value="1"/>
</dbReference>
<feature type="domain" description="Phosphomannose isomerase type I catalytic" evidence="19">
    <location>
        <begin position="464"/>
        <end position="533"/>
    </location>
</feature>
<reference evidence="22" key="1">
    <citation type="journal article" date="2023" name="Mol. Phylogenet. Evol.">
        <title>Genome-scale phylogeny and comparative genomics of the fungal order Sordariales.</title>
        <authorList>
            <person name="Hensen N."/>
            <person name="Bonometti L."/>
            <person name="Westerberg I."/>
            <person name="Brannstrom I.O."/>
            <person name="Guillou S."/>
            <person name="Cros-Aarteil S."/>
            <person name="Calhoun S."/>
            <person name="Haridas S."/>
            <person name="Kuo A."/>
            <person name="Mondo S."/>
            <person name="Pangilinan J."/>
            <person name="Riley R."/>
            <person name="LaButti K."/>
            <person name="Andreopoulos B."/>
            <person name="Lipzen A."/>
            <person name="Chen C."/>
            <person name="Yan M."/>
            <person name="Daum C."/>
            <person name="Ng V."/>
            <person name="Clum A."/>
            <person name="Steindorff A."/>
            <person name="Ohm R.A."/>
            <person name="Martin F."/>
            <person name="Silar P."/>
            <person name="Natvig D.O."/>
            <person name="Lalanne C."/>
            <person name="Gautier V."/>
            <person name="Ament-Velasquez S.L."/>
            <person name="Kruys A."/>
            <person name="Hutchinson M.I."/>
            <person name="Powell A.J."/>
            <person name="Barry K."/>
            <person name="Miller A.N."/>
            <person name="Grigoriev I.V."/>
            <person name="Debuchy R."/>
            <person name="Gladieux P."/>
            <person name="Hiltunen Thoren M."/>
            <person name="Johannesson H."/>
        </authorList>
    </citation>
    <scope>NUCLEOTIDE SEQUENCE [LARGE SCALE GENOMIC DNA]</scope>
    <source>
        <strain evidence="22">CBS 340.73</strain>
    </source>
</reference>
<organism evidence="21 22">
    <name type="scientific">Diplogelasinospora grovesii</name>
    <dbReference type="NCBI Taxonomy" id="303347"/>
    <lineage>
        <taxon>Eukaryota</taxon>
        <taxon>Fungi</taxon>
        <taxon>Dikarya</taxon>
        <taxon>Ascomycota</taxon>
        <taxon>Pezizomycotina</taxon>
        <taxon>Sordariomycetes</taxon>
        <taxon>Sordariomycetidae</taxon>
        <taxon>Sordariales</taxon>
        <taxon>Diplogelasinosporaceae</taxon>
        <taxon>Diplogelasinospora</taxon>
    </lineage>
</organism>
<dbReference type="GO" id="GO:0005829">
    <property type="term" value="C:cytosol"/>
    <property type="evidence" value="ECO:0007669"/>
    <property type="project" value="TreeGrafter"/>
</dbReference>
<keyword evidence="11" id="KW-0862">Zinc</keyword>
<name>A0AAN6N766_9PEZI</name>
<comment type="pathway">
    <text evidence="6">Nucleotide-sugar biosynthesis; GDP-alpha-D-mannose biosynthesis; alpha-D-mannose 1-phosphate from D-fructose 6-phosphate: step 1/2.</text>
</comment>
<comment type="similarity">
    <text evidence="7">Belongs to the mannose-6-phosphate isomerase type 1 family.</text>
</comment>
<dbReference type="AlphaFoldDB" id="A0AAN6N766"/>
<dbReference type="Pfam" id="PF20512">
    <property type="entry name" value="PMI_typeI_hel"/>
    <property type="match status" value="1"/>
</dbReference>
<feature type="domain" description="Phosphomannose isomerase type I helical insertion" evidence="20">
    <location>
        <begin position="578"/>
        <end position="643"/>
    </location>
</feature>
<evidence type="ECO:0000256" key="3">
    <source>
        <dbReference type="ARBA" id="ARBA00002319"/>
    </source>
</evidence>
<evidence type="ECO:0000256" key="8">
    <source>
        <dbReference type="ARBA" id="ARBA00011956"/>
    </source>
</evidence>
<feature type="domain" description="Carbohydrate kinase PfkB" evidence="17">
    <location>
        <begin position="43"/>
        <end position="323"/>
    </location>
</feature>
<dbReference type="GO" id="GO:0016773">
    <property type="term" value="F:phosphotransferase activity, alcohol group as acceptor"/>
    <property type="evidence" value="ECO:0007669"/>
    <property type="project" value="InterPro"/>
</dbReference>
<comment type="cofactor">
    <cofactor evidence="2">
        <name>Zn(2+)</name>
        <dbReference type="ChEBI" id="CHEBI:29105"/>
    </cofactor>
</comment>
<sequence length="816" mass="86670">MGSVADLVGASCEASIPWTEMKSLLVIGDIVLDEYQTGKVSRVGSDRPIPILHYTGSTFHLGGAANVFENIHSLAPTSKHILVGIIGDDVAGHKIRDLLRVGGHSTSHIHTVKGRPTTHKSRVSAQDAHALLRIDREDTAPIPPAVERALSELTRDAISHAQGVVIADYRKGLLTPTLMLTIVEEAKRAGIPVIVDPKGTDASIYRGATALTPNLSELGSLSAMPTDAPCDVDKAANDLLGRTGGQAVVVTCGASGATVYDNEGGRTSAPAAGVQGPVQEVNGAGDVFTAAFSLALCSGCDVVASATLANIAAGIAVRKKGTCVATFSELSLYIRNSASTSHFSTKDKILTLDELTAKLLNFTADGRAIVFTNGCFDLLHAGHVQVLEDAKKLGGILVVGLNSDASASGLKGTRRPIIGQYERAQVLAALSCVDFVVVFDEPTPEALIRAIRPDVLVKGGDNSAIGGAMPQDLPFLFKVLSIQQAICIQAHPTSDKAPKLHRLNPDLYPDNSEKPEMIVALTPFRALCGLRPLRESLCVLHGLTPMRKLLRPQTLALVDSMSQETQELGLEGVETATMILIFEDLMNAGHEHVQPAALDLLRIATSSGDDDDEEVLLSAEQRSLLQELSSQYPGDIGIFLSILMNYVTLRPGESLFVPAGELHSYISGDAIECMRSSANTIRAGLTHKFRDIENMFHIASFTPRPPELIRPQPHGLLPGPSPPASVMYSPTTADFAVLSIQLDRTTPTIEIKPCTSHRIYLCTAGRGAMATKAGGEMLDIATGHVVLALAGTELHVEKKDGEQQLVLYAATSQTCF</sequence>